<dbReference type="InterPro" id="IPR009057">
    <property type="entry name" value="Homeodomain-like_sf"/>
</dbReference>
<reference evidence="3 4" key="1">
    <citation type="submission" date="2015-05" db="EMBL/GenBank/DDBJ databases">
        <title>Evolution of Trichinella species and genotypes.</title>
        <authorList>
            <person name="Korhonen P.K."/>
            <person name="Edoardo P."/>
            <person name="Giuseppe L.R."/>
            <person name="Gasser R.B."/>
        </authorList>
    </citation>
    <scope>NUCLEOTIDE SEQUENCE [LARGE SCALE GENOMIC DNA]</scope>
    <source>
        <strain evidence="3">ISS10</strain>
    </source>
</reference>
<evidence type="ECO:0000313" key="4">
    <source>
        <dbReference type="Proteomes" id="UP000054721"/>
    </source>
</evidence>
<gene>
    <name evidence="3" type="ORF">T02_1159</name>
</gene>
<evidence type="ECO:0000313" key="3">
    <source>
        <dbReference type="EMBL" id="KRZ61847.1"/>
    </source>
</evidence>
<accession>A0A0V1LR32</accession>
<dbReference type="EMBL" id="JYDW01000014">
    <property type="protein sequence ID" value="KRZ61847.1"/>
    <property type="molecule type" value="Genomic_DNA"/>
</dbReference>
<comment type="subcellular location">
    <subcellularLocation>
        <location evidence="1">Nucleus</location>
    </subcellularLocation>
</comment>
<dbReference type="AlphaFoldDB" id="A0A0V1LR32"/>
<sequence length="107" mass="11940">MNIEEKVKLLNKIDGGMSFAAVGRMFRVKDSTIPYIYKNEKAIRFAFTASASLTAKGVSHNCFIPETKQYLIAEVLLILDNATGHPENLKLQSDNVDAALIRTFKAY</sequence>
<name>A0A0V1LR32_9BILA</name>
<dbReference type="GO" id="GO:0005634">
    <property type="term" value="C:nucleus"/>
    <property type="evidence" value="ECO:0007669"/>
    <property type="project" value="UniProtKB-SubCell"/>
</dbReference>
<proteinExistence type="predicted"/>
<keyword evidence="4" id="KW-1185">Reference proteome</keyword>
<dbReference type="InterPro" id="IPR007889">
    <property type="entry name" value="HTH_Psq"/>
</dbReference>
<dbReference type="InterPro" id="IPR036388">
    <property type="entry name" value="WH-like_DNA-bd_sf"/>
</dbReference>
<feature type="domain" description="HTH psq-type" evidence="2">
    <location>
        <begin position="4"/>
        <end position="46"/>
    </location>
</feature>
<comment type="caution">
    <text evidence="3">The sequence shown here is derived from an EMBL/GenBank/DDBJ whole genome shotgun (WGS) entry which is preliminary data.</text>
</comment>
<dbReference type="GO" id="GO:0003677">
    <property type="term" value="F:DNA binding"/>
    <property type="evidence" value="ECO:0007669"/>
    <property type="project" value="InterPro"/>
</dbReference>
<dbReference type="OrthoDB" id="7995304at2759"/>
<evidence type="ECO:0000256" key="1">
    <source>
        <dbReference type="ARBA" id="ARBA00004123"/>
    </source>
</evidence>
<protein>
    <recommendedName>
        <fullName evidence="2">HTH psq-type domain-containing protein</fullName>
    </recommendedName>
</protein>
<evidence type="ECO:0000259" key="2">
    <source>
        <dbReference type="Pfam" id="PF04218"/>
    </source>
</evidence>
<dbReference type="Proteomes" id="UP000054721">
    <property type="component" value="Unassembled WGS sequence"/>
</dbReference>
<dbReference type="Gene3D" id="1.10.10.10">
    <property type="entry name" value="Winged helix-like DNA-binding domain superfamily/Winged helix DNA-binding domain"/>
    <property type="match status" value="1"/>
</dbReference>
<dbReference type="SUPFAM" id="SSF46689">
    <property type="entry name" value="Homeodomain-like"/>
    <property type="match status" value="1"/>
</dbReference>
<dbReference type="Pfam" id="PF04218">
    <property type="entry name" value="CENP-B_N"/>
    <property type="match status" value="1"/>
</dbReference>
<organism evidence="3 4">
    <name type="scientific">Trichinella nativa</name>
    <dbReference type="NCBI Taxonomy" id="6335"/>
    <lineage>
        <taxon>Eukaryota</taxon>
        <taxon>Metazoa</taxon>
        <taxon>Ecdysozoa</taxon>
        <taxon>Nematoda</taxon>
        <taxon>Enoplea</taxon>
        <taxon>Dorylaimia</taxon>
        <taxon>Trichinellida</taxon>
        <taxon>Trichinellidae</taxon>
        <taxon>Trichinella</taxon>
    </lineage>
</organism>